<feature type="binding site" evidence="1">
    <location>
        <position position="140"/>
    </location>
    <ligand>
        <name>Zn(2+)</name>
        <dbReference type="ChEBI" id="CHEBI:29105"/>
        <note>catalytic</note>
    </ligand>
</feature>
<keyword evidence="1 2" id="KW-0862">Zinc</keyword>
<evidence type="ECO:0000313" key="5">
    <source>
        <dbReference type="Proteomes" id="UP000069940"/>
    </source>
</evidence>
<organism evidence="4 5">
    <name type="scientific">Aedes albopictus</name>
    <name type="common">Asian tiger mosquito</name>
    <name type="synonym">Stegomyia albopicta</name>
    <dbReference type="NCBI Taxonomy" id="7160"/>
    <lineage>
        <taxon>Eukaryota</taxon>
        <taxon>Metazoa</taxon>
        <taxon>Ecdysozoa</taxon>
        <taxon>Arthropoda</taxon>
        <taxon>Hexapoda</taxon>
        <taxon>Insecta</taxon>
        <taxon>Pterygota</taxon>
        <taxon>Neoptera</taxon>
        <taxon>Endopterygota</taxon>
        <taxon>Diptera</taxon>
        <taxon>Nematocera</taxon>
        <taxon>Culicoidea</taxon>
        <taxon>Culicidae</taxon>
        <taxon>Culicinae</taxon>
        <taxon>Aedini</taxon>
        <taxon>Aedes</taxon>
        <taxon>Stegomyia</taxon>
    </lineage>
</organism>
<keyword evidence="2" id="KW-0732">Signal</keyword>
<dbReference type="GeneID" id="109424662"/>
<comment type="cofactor">
    <cofactor evidence="1 2">
        <name>Zn(2+)</name>
        <dbReference type="ChEBI" id="CHEBI:29105"/>
    </cofactor>
    <text evidence="1 2">Binds 1 zinc ion per subunit.</text>
</comment>
<keyword evidence="1 2" id="KW-0479">Metal-binding</keyword>
<reference evidence="5" key="1">
    <citation type="journal article" date="2015" name="Proc. Natl. Acad. Sci. U.S.A.">
        <title>Genome sequence of the Asian Tiger mosquito, Aedes albopictus, reveals insights into its biology, genetics, and evolution.</title>
        <authorList>
            <person name="Chen X.G."/>
            <person name="Jiang X."/>
            <person name="Gu J."/>
            <person name="Xu M."/>
            <person name="Wu Y."/>
            <person name="Deng Y."/>
            <person name="Zhang C."/>
            <person name="Bonizzoni M."/>
            <person name="Dermauw W."/>
            <person name="Vontas J."/>
            <person name="Armbruster P."/>
            <person name="Huang X."/>
            <person name="Yang Y."/>
            <person name="Zhang H."/>
            <person name="He W."/>
            <person name="Peng H."/>
            <person name="Liu Y."/>
            <person name="Wu K."/>
            <person name="Chen J."/>
            <person name="Lirakis M."/>
            <person name="Topalis P."/>
            <person name="Van Leeuwen T."/>
            <person name="Hall A.B."/>
            <person name="Jiang X."/>
            <person name="Thorpe C."/>
            <person name="Mueller R.L."/>
            <person name="Sun C."/>
            <person name="Waterhouse R.M."/>
            <person name="Yan G."/>
            <person name="Tu Z.J."/>
            <person name="Fang X."/>
            <person name="James A.A."/>
        </authorList>
    </citation>
    <scope>NUCLEOTIDE SEQUENCE [LARGE SCALE GENOMIC DNA]</scope>
    <source>
        <strain evidence="5">Foshan</strain>
    </source>
</reference>
<comment type="caution">
    <text evidence="1">Lacks conserved residue(s) required for the propagation of feature annotation.</text>
</comment>
<dbReference type="InterPro" id="IPR024079">
    <property type="entry name" value="MetalloPept_cat_dom_sf"/>
</dbReference>
<dbReference type="InterPro" id="IPR001506">
    <property type="entry name" value="Peptidase_M12A"/>
</dbReference>
<reference evidence="4" key="2">
    <citation type="submission" date="2025-05" db="UniProtKB">
        <authorList>
            <consortium name="EnsemblMetazoa"/>
        </authorList>
    </citation>
    <scope>IDENTIFICATION</scope>
    <source>
        <strain evidence="4">Foshan</strain>
    </source>
</reference>
<dbReference type="PRINTS" id="PR00480">
    <property type="entry name" value="ASTACIN"/>
</dbReference>
<dbReference type="InterPro" id="IPR034035">
    <property type="entry name" value="Astacin-like_dom"/>
</dbReference>
<dbReference type="CDD" id="cd04280">
    <property type="entry name" value="ZnMc_astacin_like"/>
    <property type="match status" value="1"/>
</dbReference>
<feature type="binding site" evidence="1">
    <location>
        <position position="150"/>
    </location>
    <ligand>
        <name>Zn(2+)</name>
        <dbReference type="ChEBI" id="CHEBI:29105"/>
        <note>catalytic</note>
    </ligand>
</feature>
<keyword evidence="2" id="KW-0645">Protease</keyword>
<dbReference type="EC" id="3.4.24.-" evidence="2"/>
<dbReference type="RefSeq" id="XP_062715626.1">
    <property type="nucleotide sequence ID" value="XM_062859642.1"/>
</dbReference>
<dbReference type="PANTHER" id="PTHR10127">
    <property type="entry name" value="DISCOIDIN, CUB, EGF, LAMININ , AND ZINC METALLOPROTEASE DOMAIN CONTAINING"/>
    <property type="match status" value="1"/>
</dbReference>
<name>A0ABM1YVC4_AEDAL</name>
<evidence type="ECO:0000313" key="4">
    <source>
        <dbReference type="EnsemblMetazoa" id="AALFPA23_012470.P17874"/>
    </source>
</evidence>
<protein>
    <recommendedName>
        <fullName evidence="2">Metalloendopeptidase</fullName>
        <ecNumber evidence="2">3.4.24.-</ecNumber>
    </recommendedName>
</protein>
<dbReference type="Gene3D" id="3.40.390.10">
    <property type="entry name" value="Collagenase (Catalytic Domain)"/>
    <property type="match status" value="1"/>
</dbReference>
<feature type="domain" description="Peptidase M12A" evidence="3">
    <location>
        <begin position="44"/>
        <end position="239"/>
    </location>
</feature>
<dbReference type="PANTHER" id="PTHR10127:SF814">
    <property type="entry name" value="MEPRIN A SUBUNIT BETA"/>
    <property type="match status" value="1"/>
</dbReference>
<feature type="chain" id="PRO_5044980300" description="Metalloendopeptidase" evidence="2">
    <location>
        <begin position="21"/>
        <end position="244"/>
    </location>
</feature>
<evidence type="ECO:0000256" key="1">
    <source>
        <dbReference type="PROSITE-ProRule" id="PRU01211"/>
    </source>
</evidence>
<dbReference type="SMART" id="SM00235">
    <property type="entry name" value="ZnMc"/>
    <property type="match status" value="1"/>
</dbReference>
<feature type="binding site" evidence="1">
    <location>
        <position position="144"/>
    </location>
    <ligand>
        <name>Zn(2+)</name>
        <dbReference type="ChEBI" id="CHEBI:29105"/>
        <note>catalytic</note>
    </ligand>
</feature>
<feature type="signal peptide" evidence="2">
    <location>
        <begin position="1"/>
        <end position="20"/>
    </location>
</feature>
<dbReference type="SUPFAM" id="SSF55486">
    <property type="entry name" value="Metalloproteases ('zincins'), catalytic domain"/>
    <property type="match status" value="1"/>
</dbReference>
<evidence type="ECO:0000259" key="3">
    <source>
        <dbReference type="PROSITE" id="PS51864"/>
    </source>
</evidence>
<evidence type="ECO:0000256" key="2">
    <source>
        <dbReference type="RuleBase" id="RU361183"/>
    </source>
</evidence>
<dbReference type="Proteomes" id="UP000069940">
    <property type="component" value="Unassembled WGS sequence"/>
</dbReference>
<dbReference type="InterPro" id="IPR006026">
    <property type="entry name" value="Peptidase_Metallo"/>
</dbReference>
<sequence>MKNLTVGALLLVVCAAVVNGLHYHPYEEISGLRDGDLLVKSDPTGLADHRENPSRWPDSTVPYLFDGSFVVNQQAIVTDAMQVIQDASCVRFTPKQDHHHNFVLITREASGCWSSLGMQGGQQQMNLDPRGCIQKGAVLHQLMHLLGFIHPDSRPDRDLYVKIQLNNVVSNEIPNFDKVDGFNDFGMTYDYESILHRSGLAFTATGGHTIVPLHEDIELGQRETLSIKDIRKINKMYCIEVPLA</sequence>
<dbReference type="Pfam" id="PF01400">
    <property type="entry name" value="Astacin"/>
    <property type="match status" value="1"/>
</dbReference>
<keyword evidence="2" id="KW-0482">Metalloprotease</keyword>
<keyword evidence="5" id="KW-1185">Reference proteome</keyword>
<keyword evidence="2" id="KW-0378">Hydrolase</keyword>
<dbReference type="PROSITE" id="PS51864">
    <property type="entry name" value="ASTACIN"/>
    <property type="match status" value="1"/>
</dbReference>
<proteinExistence type="predicted"/>
<dbReference type="EnsemblMetazoa" id="AALFPA23_012470.R17874">
    <property type="protein sequence ID" value="AALFPA23_012470.P17874"/>
    <property type="gene ID" value="AALFPA23_012470"/>
</dbReference>
<accession>A0ABM1YVC4</accession>